<sequence>MIPPRANPFEALPYELIREISVYLDKASLKSLRLAYPQPKLRAATAKLLFQTVELRIGTLEWSSAGAKSRLSYLNNLTAADKESPDHPLAICRKILIDTRYPWVVTREACIRANEVPKGRAPHAIWIEQRKMFDKLMVPIPDEERTEFVELVGGVLATVGKNLRIVEWRTTSSVPIQVHEGIASLLCKPIDSRGFILDVAISVSTFPDTCEYLDALSNAQYVAIKVIGSGPHRGDHHGLEEMREAGEVVDRCPGIKGFEFYSQAPVFAYATSDDLRDSLRNLGLEVFKVDSNLGFTHEMDWTSLKGVKDLWISIEGSVTHNEDLEELYGGLKSVGTRLDKLSVESYIRPTHNYLLQHCTPLTELEIWGYWYGVNQDLVHAFWDEVIPKHAPTLRKLKVQNHSQSENKSWSWLDKSDNKAKASLPKCKQLEELTIGFCEGALTSTSWITEMVEDLVPACPRLADIHMTFELGDSTLVAQHVKSTLASLDAWSSTGEVFNGRSLRISHEDISKGVVCFPKQSKPDFVPPLWYESLLQSWELSRVVSRVGDEATGCTAYKFERMDDIYLSNERLVQPAPRDEIFEPDVDDDYEEEPEEEEPYEAERDYGDIEAEQYYSNDDDSGPSRD</sequence>
<dbReference type="Proteomes" id="UP001370758">
    <property type="component" value="Unassembled WGS sequence"/>
</dbReference>
<dbReference type="InterPro" id="IPR032675">
    <property type="entry name" value="LRR_dom_sf"/>
</dbReference>
<name>A0AAV9W4K1_9PEZI</name>
<proteinExistence type="predicted"/>
<evidence type="ECO:0008006" key="4">
    <source>
        <dbReference type="Google" id="ProtNLM"/>
    </source>
</evidence>
<feature type="compositionally biased region" description="Acidic residues" evidence="1">
    <location>
        <begin position="616"/>
        <end position="625"/>
    </location>
</feature>
<evidence type="ECO:0000313" key="2">
    <source>
        <dbReference type="EMBL" id="KAK6501444.1"/>
    </source>
</evidence>
<protein>
    <recommendedName>
        <fullName evidence="4">F-box domain-containing protein</fullName>
    </recommendedName>
</protein>
<evidence type="ECO:0000313" key="3">
    <source>
        <dbReference type="Proteomes" id="UP001370758"/>
    </source>
</evidence>
<comment type="caution">
    <text evidence="2">The sequence shown here is derived from an EMBL/GenBank/DDBJ whole genome shotgun (WGS) entry which is preliminary data.</text>
</comment>
<feature type="region of interest" description="Disordered" evidence="1">
    <location>
        <begin position="575"/>
        <end position="625"/>
    </location>
</feature>
<dbReference type="EMBL" id="JAVHJL010000006">
    <property type="protein sequence ID" value="KAK6501444.1"/>
    <property type="molecule type" value="Genomic_DNA"/>
</dbReference>
<dbReference type="AlphaFoldDB" id="A0AAV9W4K1"/>
<feature type="compositionally biased region" description="Acidic residues" evidence="1">
    <location>
        <begin position="581"/>
        <end position="599"/>
    </location>
</feature>
<gene>
    <name evidence="2" type="ORF">TWF481_009282</name>
</gene>
<evidence type="ECO:0000256" key="1">
    <source>
        <dbReference type="SAM" id="MobiDB-lite"/>
    </source>
</evidence>
<dbReference type="Gene3D" id="3.80.10.10">
    <property type="entry name" value="Ribonuclease Inhibitor"/>
    <property type="match status" value="1"/>
</dbReference>
<accession>A0AAV9W4K1</accession>
<organism evidence="2 3">
    <name type="scientific">Arthrobotrys musiformis</name>
    <dbReference type="NCBI Taxonomy" id="47236"/>
    <lineage>
        <taxon>Eukaryota</taxon>
        <taxon>Fungi</taxon>
        <taxon>Dikarya</taxon>
        <taxon>Ascomycota</taxon>
        <taxon>Pezizomycotina</taxon>
        <taxon>Orbiliomycetes</taxon>
        <taxon>Orbiliales</taxon>
        <taxon>Orbiliaceae</taxon>
        <taxon>Arthrobotrys</taxon>
    </lineage>
</organism>
<reference evidence="2 3" key="1">
    <citation type="submission" date="2023-08" db="EMBL/GenBank/DDBJ databases">
        <authorList>
            <person name="Palmer J.M."/>
        </authorList>
    </citation>
    <scope>NUCLEOTIDE SEQUENCE [LARGE SCALE GENOMIC DNA]</scope>
    <source>
        <strain evidence="2 3">TWF481</strain>
    </source>
</reference>
<keyword evidence="3" id="KW-1185">Reference proteome</keyword>